<feature type="transmembrane region" description="Helical" evidence="1">
    <location>
        <begin position="135"/>
        <end position="151"/>
    </location>
</feature>
<feature type="transmembrane region" description="Helical" evidence="1">
    <location>
        <begin position="108"/>
        <end position="128"/>
    </location>
</feature>
<feature type="transmembrane region" description="Helical" evidence="1">
    <location>
        <begin position="45"/>
        <end position="65"/>
    </location>
</feature>
<dbReference type="AlphaFoldDB" id="A0A934SRW1"/>
<feature type="transmembrane region" description="Helical" evidence="1">
    <location>
        <begin position="77"/>
        <end position="96"/>
    </location>
</feature>
<reference evidence="3" key="1">
    <citation type="submission" date="2021-01" db="EMBL/GenBank/DDBJ databases">
        <title>Lacisediminihabitans sp. nov. strain G11-30, isolated from Antarctic Soil.</title>
        <authorList>
            <person name="Li J."/>
        </authorList>
    </citation>
    <scope>NUCLEOTIDE SEQUENCE</scope>
    <source>
        <strain evidence="3">G11-30</strain>
    </source>
</reference>
<protein>
    <submittedName>
        <fullName evidence="3">Uncharacterized protein</fullName>
    </submittedName>
</protein>
<dbReference type="EMBL" id="JAEPES010000001">
    <property type="protein sequence ID" value="MBK4347004.1"/>
    <property type="molecule type" value="Genomic_DNA"/>
</dbReference>
<evidence type="ECO:0000313" key="3">
    <source>
        <dbReference type="EMBL" id="MBK4347873.1"/>
    </source>
</evidence>
<name>A0A934SRW1_9MICO</name>
<sequence length="199" mass="21378">MLSYLRSRTFGWTILAVVIIDLLLGAFATPAIVITHGNDVSEIPLLVIFQFLPVAFCLYGLGTSGAGIEATSARRIWTLRCITALTLSALMIGLSALESLRIGAPGSLGIFAPVRAEIGLIGVGLLSTMILDRRIAGIVPIVFVLLPVVVFPRPDLGGQFWGFVMFDTNSAASWTVAIALWFMGMVGYTAFFREARLAI</sequence>
<keyword evidence="4" id="KW-1185">Reference proteome</keyword>
<comment type="caution">
    <text evidence="3">The sequence shown here is derived from an EMBL/GenBank/DDBJ whole genome shotgun (WGS) entry which is preliminary data.</text>
</comment>
<feature type="transmembrane region" description="Helical" evidence="1">
    <location>
        <begin position="12"/>
        <end position="33"/>
    </location>
</feature>
<evidence type="ECO:0000313" key="4">
    <source>
        <dbReference type="Proteomes" id="UP000636458"/>
    </source>
</evidence>
<keyword evidence="1" id="KW-0472">Membrane</keyword>
<dbReference type="EMBL" id="JAEPES010000003">
    <property type="protein sequence ID" value="MBK4347873.1"/>
    <property type="molecule type" value="Genomic_DNA"/>
</dbReference>
<gene>
    <name evidence="2" type="ORF">IV501_05100</name>
    <name evidence="3" type="ORF">IV501_09525</name>
</gene>
<dbReference type="Proteomes" id="UP000636458">
    <property type="component" value="Unassembled WGS sequence"/>
</dbReference>
<evidence type="ECO:0000313" key="2">
    <source>
        <dbReference type="EMBL" id="MBK4347004.1"/>
    </source>
</evidence>
<evidence type="ECO:0000256" key="1">
    <source>
        <dbReference type="SAM" id="Phobius"/>
    </source>
</evidence>
<dbReference type="RefSeq" id="WP_200555275.1">
    <property type="nucleotide sequence ID" value="NZ_JAEPES010000001.1"/>
</dbReference>
<accession>A0A934SRW1</accession>
<organism evidence="3 4">
    <name type="scientific">Lacisediminihabitans changchengi</name>
    <dbReference type="NCBI Taxonomy" id="2787634"/>
    <lineage>
        <taxon>Bacteria</taxon>
        <taxon>Bacillati</taxon>
        <taxon>Actinomycetota</taxon>
        <taxon>Actinomycetes</taxon>
        <taxon>Micrococcales</taxon>
        <taxon>Microbacteriaceae</taxon>
        <taxon>Lacisediminihabitans</taxon>
    </lineage>
</organism>
<feature type="transmembrane region" description="Helical" evidence="1">
    <location>
        <begin position="171"/>
        <end position="191"/>
    </location>
</feature>
<keyword evidence="1" id="KW-0812">Transmembrane</keyword>
<proteinExistence type="predicted"/>
<keyword evidence="1" id="KW-1133">Transmembrane helix</keyword>